<protein>
    <submittedName>
        <fullName evidence="1">Uncharacterized protein</fullName>
    </submittedName>
</protein>
<dbReference type="Proteomes" id="UP001470230">
    <property type="component" value="Unassembled WGS sequence"/>
</dbReference>
<evidence type="ECO:0000313" key="1">
    <source>
        <dbReference type="EMBL" id="KAK8889756.1"/>
    </source>
</evidence>
<name>A0ABR2KFU7_9EUKA</name>
<accession>A0ABR2KFU7</accession>
<sequence length="482" mass="55722">MTWLNNGNLLQIDTEDPNKPISIVSNEIDDDFIKLATEYGQIFNILLEDPLKDPLKVREACNKYSDIVKETQNESSDFCFLCFNLIKLCFFTPLNKNIRDQISKLIKYVRPQSNDNILIELVCDLFESPDNFQGKYIKNGGSESISNHITSYYEMETTEKWISQINQEYQNSSTQFDTEFCKFIDQRIIKCDSYLLSILLSNFINHKKTTPQNLLDTAQEITLSLGITARSFEPSSLDNKIFWGLLNDKFSVSAKYIYLKTNDIIFAVHFIHLLSLKNEKEDLDLKNELDTAILRYTEFILSDYDEEDEDSGLRKWVPSYLRIVSDDILPTIQRVLPAIQSGLQGPFIDKVKKLPKFVYDDSSEYLQLFHNIKELVNKLSSSDYESEEIDSFDNDNGALKQIVRMLNESYIKCNDRMKSEILLQIIPFLEKFDGLSGSVISCMIDIGNAYTVFKDNDPCPSLQKMLYDIIFETGDVPEYVLK</sequence>
<comment type="caution">
    <text evidence="1">The sequence shown here is derived from an EMBL/GenBank/DDBJ whole genome shotgun (WGS) entry which is preliminary data.</text>
</comment>
<organism evidence="1 2">
    <name type="scientific">Tritrichomonas musculus</name>
    <dbReference type="NCBI Taxonomy" id="1915356"/>
    <lineage>
        <taxon>Eukaryota</taxon>
        <taxon>Metamonada</taxon>
        <taxon>Parabasalia</taxon>
        <taxon>Tritrichomonadida</taxon>
        <taxon>Tritrichomonadidae</taxon>
        <taxon>Tritrichomonas</taxon>
    </lineage>
</organism>
<gene>
    <name evidence="1" type="ORF">M9Y10_034510</name>
</gene>
<evidence type="ECO:0000313" key="2">
    <source>
        <dbReference type="Proteomes" id="UP001470230"/>
    </source>
</evidence>
<dbReference type="EMBL" id="JAPFFF010000005">
    <property type="protein sequence ID" value="KAK8889756.1"/>
    <property type="molecule type" value="Genomic_DNA"/>
</dbReference>
<proteinExistence type="predicted"/>
<reference evidence="1 2" key="1">
    <citation type="submission" date="2024-04" db="EMBL/GenBank/DDBJ databases">
        <title>Tritrichomonas musculus Genome.</title>
        <authorList>
            <person name="Alves-Ferreira E."/>
            <person name="Grigg M."/>
            <person name="Lorenzi H."/>
            <person name="Galac M."/>
        </authorList>
    </citation>
    <scope>NUCLEOTIDE SEQUENCE [LARGE SCALE GENOMIC DNA]</scope>
    <source>
        <strain evidence="1 2">EAF2021</strain>
    </source>
</reference>
<keyword evidence="2" id="KW-1185">Reference proteome</keyword>